<dbReference type="OrthoDB" id="9773047at2"/>
<evidence type="ECO:0000313" key="4">
    <source>
        <dbReference type="Proteomes" id="UP000219612"/>
    </source>
</evidence>
<dbReference type="Pfam" id="PF00144">
    <property type="entry name" value="Beta-lactamase"/>
    <property type="match status" value="1"/>
</dbReference>
<dbReference type="Proteomes" id="UP000219612">
    <property type="component" value="Unassembled WGS sequence"/>
</dbReference>
<organism evidence="3 4">
    <name type="scientific">Paractinoplanes atraurantiacus</name>
    <dbReference type="NCBI Taxonomy" id="1036182"/>
    <lineage>
        <taxon>Bacteria</taxon>
        <taxon>Bacillati</taxon>
        <taxon>Actinomycetota</taxon>
        <taxon>Actinomycetes</taxon>
        <taxon>Micromonosporales</taxon>
        <taxon>Micromonosporaceae</taxon>
        <taxon>Paractinoplanes</taxon>
    </lineage>
</organism>
<dbReference type="InterPro" id="IPR012338">
    <property type="entry name" value="Beta-lactam/transpept-like"/>
</dbReference>
<dbReference type="PANTHER" id="PTHR43283:SF7">
    <property type="entry name" value="BETA-LACTAMASE-RELATED DOMAIN-CONTAINING PROTEIN"/>
    <property type="match status" value="1"/>
</dbReference>
<dbReference type="EMBL" id="OBDY01000006">
    <property type="protein sequence ID" value="SNY41246.1"/>
    <property type="molecule type" value="Genomic_DNA"/>
</dbReference>
<reference evidence="3 4" key="1">
    <citation type="submission" date="2017-09" db="EMBL/GenBank/DDBJ databases">
        <authorList>
            <person name="Ehlers B."/>
            <person name="Leendertz F.H."/>
        </authorList>
    </citation>
    <scope>NUCLEOTIDE SEQUENCE [LARGE SCALE GENOMIC DNA]</scope>
    <source>
        <strain evidence="3 4">CGMCC 4.6857</strain>
    </source>
</reference>
<dbReference type="PANTHER" id="PTHR43283">
    <property type="entry name" value="BETA-LACTAMASE-RELATED"/>
    <property type="match status" value="1"/>
</dbReference>
<evidence type="ECO:0000259" key="2">
    <source>
        <dbReference type="Pfam" id="PF00144"/>
    </source>
</evidence>
<name>A0A285I2E3_9ACTN</name>
<evidence type="ECO:0000256" key="1">
    <source>
        <dbReference type="SAM" id="MobiDB-lite"/>
    </source>
</evidence>
<protein>
    <submittedName>
        <fullName evidence="3">CubicO group peptidase, beta-lactamase class C family</fullName>
    </submittedName>
</protein>
<keyword evidence="4" id="KW-1185">Reference proteome</keyword>
<feature type="region of interest" description="Disordered" evidence="1">
    <location>
        <begin position="340"/>
        <end position="415"/>
    </location>
</feature>
<dbReference type="InterPro" id="IPR050789">
    <property type="entry name" value="Diverse_Enzym_Activities"/>
</dbReference>
<gene>
    <name evidence="3" type="ORF">SAMN05421748_106143</name>
</gene>
<accession>A0A285I2E3</accession>
<dbReference type="AlphaFoldDB" id="A0A285I2E3"/>
<dbReference type="InterPro" id="IPR001466">
    <property type="entry name" value="Beta-lactam-related"/>
</dbReference>
<feature type="domain" description="Beta-lactamase-related" evidence="2">
    <location>
        <begin position="27"/>
        <end position="295"/>
    </location>
</feature>
<dbReference type="SUPFAM" id="SSF56601">
    <property type="entry name" value="beta-lactamase/transpeptidase-like"/>
    <property type="match status" value="1"/>
</dbReference>
<sequence>MPFPRSAPADQGVSSRSIGALLDWFEQRAVEGHSLMVVRHGHVVAEGWWAPYSAERPTLLYSVTKSFTSMAVGLVIADGLLSLDDRVVDVLPDHVPDDISERARRVTVHDLLSMTAGHGEDSLAEAWELSPGDLVAGFLRVPFGHDGFAYDNATTFVLARMVERVSGRDLRELLDERLLRPMGIEHAEWDRVASGKAFGFHGLHLTTEAVAAFGELLLRGGRWGDRQLIPGEWVERATRPHSVRVPLEDDSASGYGYQIWIGEHGFYADGAFGQHCVVFPSLDLVVVVTSHSPEPWTTPNAIWDCLAPGIDHPDTPQDDALLAARLRTLSFPLVEGAARAASSPARAASSPARAVPSPARAVPSPARAASSPARAASTPARAASSPARAVPSPARAAPSPAVVAAPDSALPEGSTVRVEPVGGGWRLHLESIGAVEVGHGAWRESAPLGRPVVASGAWQGDTFVAHLFVITTPHWVRLVIDGDKATAIWSVVPLTKPDLALHLRSPLMTRPDVA</sequence>
<dbReference type="Gene3D" id="3.40.710.10">
    <property type="entry name" value="DD-peptidase/beta-lactamase superfamily"/>
    <property type="match status" value="1"/>
</dbReference>
<evidence type="ECO:0000313" key="3">
    <source>
        <dbReference type="EMBL" id="SNY41246.1"/>
    </source>
</evidence>
<proteinExistence type="predicted"/>
<feature type="compositionally biased region" description="Low complexity" evidence="1">
    <location>
        <begin position="340"/>
        <end position="409"/>
    </location>
</feature>